<organism evidence="6 7">
    <name type="scientific">Fannyhessea vaginae DSM 15829</name>
    <dbReference type="NCBI Taxonomy" id="525256"/>
    <lineage>
        <taxon>Bacteria</taxon>
        <taxon>Bacillati</taxon>
        <taxon>Actinomycetota</taxon>
        <taxon>Coriobacteriia</taxon>
        <taxon>Coriobacteriales</taxon>
        <taxon>Atopobiaceae</taxon>
        <taxon>Fannyhessea</taxon>
    </lineage>
</organism>
<gene>
    <name evidence="6" type="ORF">HMPREF0091_11065</name>
</gene>
<dbReference type="PANTHER" id="PTHR33238:SF7">
    <property type="entry name" value="IRON-DEPENDENT TRANSCRIPTIONAL REGULATOR"/>
    <property type="match status" value="1"/>
</dbReference>
<dbReference type="GO" id="GO:0046914">
    <property type="term" value="F:transition metal ion binding"/>
    <property type="evidence" value="ECO:0007669"/>
    <property type="project" value="InterPro"/>
</dbReference>
<dbReference type="Pfam" id="PF01325">
    <property type="entry name" value="Fe_dep_repress"/>
    <property type="match status" value="1"/>
</dbReference>
<comment type="similarity">
    <text evidence="1">Belongs to the DtxR/MntR family.</text>
</comment>
<dbReference type="EMBL" id="ACGK02000004">
    <property type="protein sequence ID" value="EGF22739.1"/>
    <property type="molecule type" value="Genomic_DNA"/>
</dbReference>
<dbReference type="InterPro" id="IPR036388">
    <property type="entry name" value="WH-like_DNA-bd_sf"/>
</dbReference>
<evidence type="ECO:0000313" key="7">
    <source>
        <dbReference type="Proteomes" id="UP000005947"/>
    </source>
</evidence>
<dbReference type="InterPro" id="IPR036421">
    <property type="entry name" value="Fe_dep_repressor_sf"/>
</dbReference>
<dbReference type="InterPro" id="IPR050536">
    <property type="entry name" value="DtxR_MntR_Metal-Reg"/>
</dbReference>
<evidence type="ECO:0000256" key="4">
    <source>
        <dbReference type="ARBA" id="ARBA00023163"/>
    </source>
</evidence>
<keyword evidence="7" id="KW-1185">Reference proteome</keyword>
<reference evidence="6 7" key="1">
    <citation type="submission" date="2011-02" db="EMBL/GenBank/DDBJ databases">
        <authorList>
            <person name="Muzny D."/>
            <person name="Qin X."/>
            <person name="Buhay C."/>
            <person name="Dugan-Rocha S."/>
            <person name="Ding Y."/>
            <person name="Chen G."/>
            <person name="Hawes A."/>
            <person name="Holder M."/>
            <person name="Jhangiani S."/>
            <person name="Johnson A."/>
            <person name="Khan Z."/>
            <person name="Li Z."/>
            <person name="Liu W."/>
            <person name="Liu X."/>
            <person name="Perez L."/>
            <person name="Shen H."/>
            <person name="Wang Q."/>
            <person name="Watt J."/>
            <person name="Xi L."/>
            <person name="Xin Y."/>
            <person name="Zhou J."/>
            <person name="Deng J."/>
            <person name="Jiang H."/>
            <person name="Liu Y."/>
            <person name="Qu J."/>
            <person name="Song X.-Z."/>
            <person name="Zhang L."/>
            <person name="Villasana D."/>
            <person name="Johnson A."/>
            <person name="Liu J."/>
            <person name="Liyanage D."/>
            <person name="Lorensuhewa L."/>
            <person name="Robinson T."/>
            <person name="Song A."/>
            <person name="Song B.-B."/>
            <person name="Dinh H."/>
            <person name="Thornton R."/>
            <person name="Coyle M."/>
            <person name="Francisco L."/>
            <person name="Jackson L."/>
            <person name="Javaid M."/>
            <person name="Korchina V."/>
            <person name="Kovar C."/>
            <person name="Mata R."/>
            <person name="Mathew T."/>
            <person name="Ngo R."/>
            <person name="Nguyen L."/>
            <person name="Nguyen N."/>
            <person name="Okwuonu G."/>
            <person name="Ongeri F."/>
            <person name="Pham C."/>
            <person name="Simmons D."/>
            <person name="Wilczek-Boney K."/>
            <person name="Hale W."/>
            <person name="Jakkamsetti A."/>
            <person name="Pham P."/>
            <person name="Ruth R."/>
            <person name="San Lucas F."/>
            <person name="Warren J."/>
            <person name="Zhang J."/>
            <person name="Zhao Z."/>
            <person name="Zhou C."/>
            <person name="Zhu D."/>
            <person name="Lee S."/>
            <person name="Bess C."/>
            <person name="Blankenburg K."/>
            <person name="Forbes L."/>
            <person name="Fu Q."/>
            <person name="Gubbala S."/>
            <person name="Hirani K."/>
            <person name="Jayaseelan J.C."/>
            <person name="Lara F."/>
            <person name="Munidasa M."/>
            <person name="Palculict T."/>
            <person name="Patil S."/>
            <person name="Pu L.-L."/>
            <person name="Saada N."/>
            <person name="Tang L."/>
            <person name="Weissenberger G."/>
            <person name="Zhu Y."/>
            <person name="Hemphill L."/>
            <person name="Shang Y."/>
            <person name="Youmans B."/>
            <person name="Ayvaz T."/>
            <person name="Ross M."/>
            <person name="Santibanez J."/>
            <person name="Aqrawi P."/>
            <person name="Gross S."/>
            <person name="Joshi V."/>
            <person name="Fowler G."/>
            <person name="Nazareth L."/>
            <person name="Reid J."/>
            <person name="Worley K."/>
            <person name="Petrosino J."/>
            <person name="Highlander S."/>
            <person name="Gibbs R."/>
        </authorList>
    </citation>
    <scope>NUCLEOTIDE SEQUENCE [LARGE SCALE GENOMIC DNA]</scope>
    <source>
        <strain evidence="6 7">DSM 15829</strain>
    </source>
</reference>
<sequence>MGIHCIGRETMSNTTENAWHRLTMASEDYLETIYRIMQEENAFDGIRSKDVADQLEVSKASVNKALNVLKENGYVEQNRYGRIQLTTTGKEYAAHIWRCHRMIRSFLVQDLGVTSEIADNEACLMEHAISTDTQNRWLAYLDKQGITIEE</sequence>
<keyword evidence="4" id="KW-0804">Transcription</keyword>
<dbReference type="GO" id="GO:0046983">
    <property type="term" value="F:protein dimerization activity"/>
    <property type="evidence" value="ECO:0007669"/>
    <property type="project" value="InterPro"/>
</dbReference>
<keyword evidence="2" id="KW-0805">Transcription regulation</keyword>
<evidence type="ECO:0000256" key="3">
    <source>
        <dbReference type="ARBA" id="ARBA00023125"/>
    </source>
</evidence>
<dbReference type="SUPFAM" id="SSF46785">
    <property type="entry name" value="Winged helix' DNA-binding domain"/>
    <property type="match status" value="1"/>
</dbReference>
<proteinExistence type="inferred from homology"/>
<dbReference type="InterPro" id="IPR022689">
    <property type="entry name" value="Iron_dep_repressor"/>
</dbReference>
<evidence type="ECO:0000256" key="2">
    <source>
        <dbReference type="ARBA" id="ARBA00023015"/>
    </source>
</evidence>
<dbReference type="GO" id="GO:0003700">
    <property type="term" value="F:DNA-binding transcription factor activity"/>
    <property type="evidence" value="ECO:0007669"/>
    <property type="project" value="InterPro"/>
</dbReference>
<evidence type="ECO:0000313" key="6">
    <source>
        <dbReference type="EMBL" id="EGF22739.1"/>
    </source>
</evidence>
<evidence type="ECO:0000259" key="5">
    <source>
        <dbReference type="PROSITE" id="PS50944"/>
    </source>
</evidence>
<dbReference type="SUPFAM" id="SSF47979">
    <property type="entry name" value="Iron-dependent repressor protein, dimerization domain"/>
    <property type="match status" value="1"/>
</dbReference>
<dbReference type="PROSITE" id="PS50944">
    <property type="entry name" value="HTH_DTXR"/>
    <property type="match status" value="1"/>
</dbReference>
<comment type="caution">
    <text evidence="6">The sequence shown here is derived from an EMBL/GenBank/DDBJ whole genome shotgun (WGS) entry which is preliminary data.</text>
</comment>
<evidence type="ECO:0000256" key="1">
    <source>
        <dbReference type="ARBA" id="ARBA00007871"/>
    </source>
</evidence>
<dbReference type="Proteomes" id="UP000005947">
    <property type="component" value="Unassembled WGS sequence"/>
</dbReference>
<dbReference type="Gene3D" id="1.10.10.10">
    <property type="entry name" value="Winged helix-like DNA-binding domain superfamily/Winged helix DNA-binding domain"/>
    <property type="match status" value="1"/>
</dbReference>
<dbReference type="InterPro" id="IPR022687">
    <property type="entry name" value="HTH_DTXR"/>
</dbReference>
<keyword evidence="3" id="KW-0238">DNA-binding</keyword>
<dbReference type="AlphaFoldDB" id="F1T6H4"/>
<dbReference type="InterPro" id="IPR036390">
    <property type="entry name" value="WH_DNA-bd_sf"/>
</dbReference>
<dbReference type="eggNOG" id="COG1321">
    <property type="taxonomic scope" value="Bacteria"/>
</dbReference>
<accession>F1T6H4</accession>
<dbReference type="Pfam" id="PF02742">
    <property type="entry name" value="Fe_dep_repr_C"/>
    <property type="match status" value="1"/>
</dbReference>
<feature type="domain" description="HTH dtxR-type" evidence="5">
    <location>
        <begin position="22"/>
        <end position="86"/>
    </location>
</feature>
<protein>
    <submittedName>
        <fullName evidence="6">Iron dependent repressor DNA binding domain protein</fullName>
    </submittedName>
</protein>
<dbReference type="PANTHER" id="PTHR33238">
    <property type="entry name" value="IRON (METAL) DEPENDENT REPRESSOR, DTXR FAMILY"/>
    <property type="match status" value="1"/>
</dbReference>
<name>F1T6H4_9ACTN</name>
<dbReference type="SMART" id="SM00529">
    <property type="entry name" value="HTH_DTXR"/>
    <property type="match status" value="1"/>
</dbReference>
<dbReference type="Gene3D" id="1.10.60.10">
    <property type="entry name" value="Iron dependent repressor, metal binding and dimerisation domain"/>
    <property type="match status" value="1"/>
</dbReference>
<dbReference type="GO" id="GO:0003677">
    <property type="term" value="F:DNA binding"/>
    <property type="evidence" value="ECO:0007669"/>
    <property type="project" value="UniProtKB-KW"/>
</dbReference>
<dbReference type="InterPro" id="IPR001367">
    <property type="entry name" value="Fe_dep_repressor"/>
</dbReference>